<evidence type="ECO:0000313" key="5">
    <source>
        <dbReference type="Proteomes" id="UP000515808"/>
    </source>
</evidence>
<name>A0A7G9L6A2_9FLAO</name>
<feature type="region of interest" description="Disordered" evidence="2">
    <location>
        <begin position="78"/>
        <end position="112"/>
    </location>
</feature>
<evidence type="ECO:0000256" key="2">
    <source>
        <dbReference type="SAM" id="MobiDB-lite"/>
    </source>
</evidence>
<sequence length="1422" mass="164762">MSIINEKRESLERFIKEQTLGPGINGFRFIDVENEDFQKTKIDKLKPIDYTNEIIDIVPAAVYSTGILFPQDNSKTCNEGITLDNNEGNEDEENKSEESSTQNTSTDNIEETDTIALDQMFPKTMGVTCCLDNRFLGNENLEIKLNARYYSKLKRKKDNGFNKKYAVNCELSFEKINQFIEKHELKNFHLKEVNGNLYLLINYLSSEEISQLKARIREIQKEITEEIFSEHKPAFSNNRFLTKEKRNLSSLKSTIFNDLKYKITDVKQRKTLYDISQKIEILENTISHFVDLLEVNGGGFGLWRSKLIERIISIKKINFPKDKNKVSFLYKDLNEDFIVSDIDGNIISKGLTDVYQNEINKEDGNASLSLNLQLSRDTRNFKNSNKIFVKVQLINTSTPFTQEKDSSRYYSTFNEKVNEKCFFGVKLSITNKHLIPYNELSLDTSKMEYSEDETTDYIYRQFEDFGIGHGCSVKWDKNLNTIESEYIPICDTPDVDPTPRNKSKALVKDKKGNYKNPLFLENSKAQQFKWLSTFSDAKNEEVISGLNAFVDAYGNWIKDKRKRVNDQEKKIANQELKKCSLDYQRMKENINTLLSNEINIESFRLMNSAMFMQIWHSVNTKKNKVLPLMEDVSFSNFNTDFYKKASDKLFSETESTSWRAFQLAFILLNLDGIFKNEDDINWEKRNEYVDLVWFPTGGGKTEAYLGLIALTIINRRKLHKERGGGTAAIMRYTLRLLTLQQFQRATLMIMALELIRRWDVSILGKEPINIGLWVGNNSIPNKLTYRVNDKNKDSLQYEFEKLNDIKGKENKVPFNECPWCNSKIIGDTIPDKTDDIYNKNRLHLKCSNKKCSFSFGRLLSRRRQDQGPIPVNLCDETIYQHPPSLLFGTVDKFAQLAHKVSNLDTARNRDSRRLFGRGNWENGKPTDGYFPPDIIIQDELHLLNGPLGSSVALFESAVDQLCTRIDGTRPKVISSTATTRNTGLQIAALFDRKVNLFPKQGVECDDSFFSFYKRSFSSNDKEDFIYESKRRYIGILPTGRTQIWMQMRLAAITMTHRALFELQQLGNSETIDFEKYNSFEEAMDYFHTIISYFNSLKEVGKTQSQVQSYILKEVRRVFNRVIRPQKLLHSLYTYGPIEESELTGRLSGEEVKNELKKVEEKWDASLRFAHIKNAEIKRGNIPPEFLVATNMISVGIDVSRFNLIIMNSMPRNTAEYIQASSRVARDSYGLVLTVHHPFRARDISHYEKFIEFHEKMYSYVEPISITPFTSKSVSRYLGLYLATMLRHTTDFVERVSASNICDISDSDVSDIISQLTANFDSRIIKNKIYDKEIQNLLKPQNIDFIKSWIEEAFKEWRIEASKTLADNKTFVFSNKSKRTNANQEQLYVDLDAYEADIHSKKWQIPMSLRVIESEAAIKINSK</sequence>
<proteinExistence type="predicted"/>
<keyword evidence="4" id="KW-0067">ATP-binding</keyword>
<feature type="domain" description="Helicase C-terminal" evidence="3">
    <location>
        <begin position="1078"/>
        <end position="1274"/>
    </location>
</feature>
<dbReference type="EMBL" id="CP060695">
    <property type="protein sequence ID" value="QNM84151.1"/>
    <property type="molecule type" value="Genomic_DNA"/>
</dbReference>
<keyword evidence="4" id="KW-0547">Nucleotide-binding</keyword>
<evidence type="ECO:0000259" key="3">
    <source>
        <dbReference type="PROSITE" id="PS51194"/>
    </source>
</evidence>
<dbReference type="PANTHER" id="PTHR47957:SF3">
    <property type="entry name" value="ATP-DEPENDENT HELICASE HRQ1"/>
    <property type="match status" value="1"/>
</dbReference>
<dbReference type="GO" id="GO:0036297">
    <property type="term" value="P:interstrand cross-link repair"/>
    <property type="evidence" value="ECO:0007669"/>
    <property type="project" value="TreeGrafter"/>
</dbReference>
<dbReference type="PANTHER" id="PTHR47957">
    <property type="entry name" value="ATP-DEPENDENT HELICASE HRQ1"/>
    <property type="match status" value="1"/>
</dbReference>
<keyword evidence="4" id="KW-0378">Hydrolase</keyword>
<evidence type="ECO:0000313" key="4">
    <source>
        <dbReference type="EMBL" id="QNM84151.1"/>
    </source>
</evidence>
<dbReference type="Proteomes" id="UP000515808">
    <property type="component" value="Chromosome"/>
</dbReference>
<protein>
    <submittedName>
        <fullName evidence="4">Helicase</fullName>
    </submittedName>
</protein>
<dbReference type="SMART" id="SM00490">
    <property type="entry name" value="HELICc"/>
    <property type="match status" value="1"/>
</dbReference>
<dbReference type="GO" id="GO:0043138">
    <property type="term" value="F:3'-5' DNA helicase activity"/>
    <property type="evidence" value="ECO:0007669"/>
    <property type="project" value="TreeGrafter"/>
</dbReference>
<evidence type="ECO:0000256" key="1">
    <source>
        <dbReference type="SAM" id="Coils"/>
    </source>
</evidence>
<dbReference type="Gene3D" id="3.40.50.300">
    <property type="entry name" value="P-loop containing nucleotide triphosphate hydrolases"/>
    <property type="match status" value="1"/>
</dbReference>
<dbReference type="KEGG" id="ppec:H9W90_07980"/>
<dbReference type="SUPFAM" id="SSF52540">
    <property type="entry name" value="P-loop containing nucleoside triphosphate hydrolases"/>
    <property type="match status" value="2"/>
</dbReference>
<keyword evidence="5" id="KW-1185">Reference proteome</keyword>
<dbReference type="InterPro" id="IPR027417">
    <property type="entry name" value="P-loop_NTPase"/>
</dbReference>
<dbReference type="GO" id="GO:0006289">
    <property type="term" value="P:nucleotide-excision repair"/>
    <property type="evidence" value="ECO:0007669"/>
    <property type="project" value="TreeGrafter"/>
</dbReference>
<organism evidence="4 5">
    <name type="scientific">Polaribacter pectinis</name>
    <dbReference type="NCBI Taxonomy" id="2738844"/>
    <lineage>
        <taxon>Bacteria</taxon>
        <taxon>Pseudomonadati</taxon>
        <taxon>Bacteroidota</taxon>
        <taxon>Flavobacteriia</taxon>
        <taxon>Flavobacteriales</taxon>
        <taxon>Flavobacteriaceae</taxon>
    </lineage>
</organism>
<dbReference type="InterPro" id="IPR001650">
    <property type="entry name" value="Helicase_C-like"/>
</dbReference>
<dbReference type="PROSITE" id="PS51194">
    <property type="entry name" value="HELICASE_CTER"/>
    <property type="match status" value="1"/>
</dbReference>
<keyword evidence="1" id="KW-0175">Coiled coil</keyword>
<dbReference type="Pfam" id="PF00271">
    <property type="entry name" value="Helicase_C"/>
    <property type="match status" value="1"/>
</dbReference>
<dbReference type="CDD" id="cd18785">
    <property type="entry name" value="SF2_C"/>
    <property type="match status" value="1"/>
</dbReference>
<dbReference type="RefSeq" id="WP_187481107.1">
    <property type="nucleotide sequence ID" value="NZ_CP060695.1"/>
</dbReference>
<gene>
    <name evidence="4" type="ORF">H9W90_07980</name>
</gene>
<keyword evidence="4" id="KW-0347">Helicase</keyword>
<feature type="coiled-coil region" evidence="1">
    <location>
        <begin position="557"/>
        <end position="589"/>
    </location>
</feature>
<reference evidence="4 5" key="1">
    <citation type="submission" date="2020-08" db="EMBL/GenBank/DDBJ databases">
        <title>Polaribacter sp. L12M9 isolated from gut of the Korean scallop.</title>
        <authorList>
            <person name="Jeong Y.S."/>
        </authorList>
    </citation>
    <scope>NUCLEOTIDE SEQUENCE [LARGE SCALE GENOMIC DNA]</scope>
    <source>
        <strain evidence="4 5">L12M9</strain>
    </source>
</reference>
<accession>A0A7G9L6A2</accession>